<reference evidence="1 2" key="1">
    <citation type="submission" date="2016-04" db="EMBL/GenBank/DDBJ databases">
        <title>ATOL: Assembling a taxonomically balanced genome-scale reconstruction of the evolutionary history of the Enterobacteriaceae.</title>
        <authorList>
            <person name="Plunkett G.III."/>
            <person name="Neeno-Eckwall E.C."/>
            <person name="Glasner J.D."/>
            <person name="Perna N.T."/>
        </authorList>
    </citation>
    <scope>NUCLEOTIDE SEQUENCE [LARGE SCALE GENOMIC DNA]</scope>
    <source>
        <strain evidence="1 2">ATCC 19692</strain>
    </source>
</reference>
<accession>A0A198FQ69</accession>
<dbReference type="Proteomes" id="UP000094023">
    <property type="component" value="Unassembled WGS sequence"/>
</dbReference>
<evidence type="ECO:0000313" key="2">
    <source>
        <dbReference type="Proteomes" id="UP000094023"/>
    </source>
</evidence>
<dbReference type="AlphaFoldDB" id="A0A198FQ69"/>
<sequence>MKCVLFIAFSLQQNEKTFKEKVLKDNYVLLRLAKTKEHPQD</sequence>
<dbReference type="EMBL" id="LXEN01000097">
    <property type="protein sequence ID" value="OAT26910.1"/>
    <property type="molecule type" value="Genomic_DNA"/>
</dbReference>
<proteinExistence type="predicted"/>
<comment type="caution">
    <text evidence="1">The sequence shown here is derived from an EMBL/GenBank/DDBJ whole genome shotgun (WGS) entry which is preliminary data.</text>
</comment>
<protein>
    <submittedName>
        <fullName evidence="1">Uncharacterized protein</fullName>
    </submittedName>
</protein>
<evidence type="ECO:0000313" key="1">
    <source>
        <dbReference type="EMBL" id="OAT26910.1"/>
    </source>
</evidence>
<gene>
    <name evidence="1" type="ORF">M983_2015</name>
</gene>
<keyword evidence="2" id="KW-1185">Reference proteome</keyword>
<name>A0A198FQ69_9GAMM</name>
<organism evidence="1 2">
    <name type="scientific">Proteus myxofaciens ATCC 19692</name>
    <dbReference type="NCBI Taxonomy" id="1354337"/>
    <lineage>
        <taxon>Bacteria</taxon>
        <taxon>Pseudomonadati</taxon>
        <taxon>Pseudomonadota</taxon>
        <taxon>Gammaproteobacteria</taxon>
        <taxon>Enterobacterales</taxon>
        <taxon>Morganellaceae</taxon>
        <taxon>Proteus</taxon>
    </lineage>
</organism>